<dbReference type="Proteomes" id="UP000887576">
    <property type="component" value="Unplaced"/>
</dbReference>
<protein>
    <submittedName>
        <fullName evidence="2">Uncharacterized protein</fullName>
    </submittedName>
</protein>
<name>A0AC34RNH2_9BILA</name>
<sequence length="97" mass="11103">MVAHCVKFESKVGQLVVLSGKNCFISLSFLLVFFFKKVCVKILLFFAIISGQTLLLKCLGVDKFVIFIHHFSSEGNWIQKKHLKTFGSKLPRKKLRV</sequence>
<proteinExistence type="predicted"/>
<evidence type="ECO:0000313" key="1">
    <source>
        <dbReference type="Proteomes" id="UP000887576"/>
    </source>
</evidence>
<accession>A0AC34RNH2</accession>
<dbReference type="WBParaSite" id="JU765_v2.g8581.t1">
    <property type="protein sequence ID" value="JU765_v2.g8581.t1"/>
    <property type="gene ID" value="JU765_v2.g8581"/>
</dbReference>
<organism evidence="1 2">
    <name type="scientific">Panagrolaimus sp. JU765</name>
    <dbReference type="NCBI Taxonomy" id="591449"/>
    <lineage>
        <taxon>Eukaryota</taxon>
        <taxon>Metazoa</taxon>
        <taxon>Ecdysozoa</taxon>
        <taxon>Nematoda</taxon>
        <taxon>Chromadorea</taxon>
        <taxon>Rhabditida</taxon>
        <taxon>Tylenchina</taxon>
        <taxon>Panagrolaimomorpha</taxon>
        <taxon>Panagrolaimoidea</taxon>
        <taxon>Panagrolaimidae</taxon>
        <taxon>Panagrolaimus</taxon>
    </lineage>
</organism>
<evidence type="ECO:0000313" key="2">
    <source>
        <dbReference type="WBParaSite" id="JU765_v2.g8581.t1"/>
    </source>
</evidence>
<reference evidence="2" key="1">
    <citation type="submission" date="2022-11" db="UniProtKB">
        <authorList>
            <consortium name="WormBaseParasite"/>
        </authorList>
    </citation>
    <scope>IDENTIFICATION</scope>
</reference>